<dbReference type="GO" id="GO:0005524">
    <property type="term" value="F:ATP binding"/>
    <property type="evidence" value="ECO:0007669"/>
    <property type="project" value="UniProtKB-KW"/>
</dbReference>
<dbReference type="SUPFAM" id="SSF53623">
    <property type="entry name" value="MurD-like peptide ligases, catalytic domain"/>
    <property type="match status" value="1"/>
</dbReference>
<dbReference type="NCBIfam" id="TIGR01499">
    <property type="entry name" value="folC"/>
    <property type="match status" value="1"/>
</dbReference>
<dbReference type="InterPro" id="IPR018109">
    <property type="entry name" value="Folylpolyglutamate_synth_CS"/>
</dbReference>
<evidence type="ECO:0000313" key="8">
    <source>
        <dbReference type="Proteomes" id="UP001063166"/>
    </source>
</evidence>
<name>A0A9P3UUZ5_LYOSH</name>
<comment type="similarity">
    <text evidence="1">Belongs to the folylpolyglutamate synthase family.</text>
</comment>
<dbReference type="PROSITE" id="PS01012">
    <property type="entry name" value="FOLYLPOLYGLU_SYNT_2"/>
    <property type="match status" value="1"/>
</dbReference>
<evidence type="ECO:0000313" key="7">
    <source>
        <dbReference type="EMBL" id="GLB43631.1"/>
    </source>
</evidence>
<protein>
    <submittedName>
        <fullName evidence="7">Mur ligase</fullName>
    </submittedName>
</protein>
<evidence type="ECO:0000256" key="6">
    <source>
        <dbReference type="ARBA" id="ARBA00022842"/>
    </source>
</evidence>
<dbReference type="PANTHER" id="PTHR11136:SF0">
    <property type="entry name" value="DIHYDROFOLATE SYNTHETASE-RELATED"/>
    <property type="match status" value="1"/>
</dbReference>
<sequence>MSIDLSLDRLQRLVQHLPPYTRPTFHIAGTNGKGSVSAILTSILRNSSPPLSVGRYNSPHLVSIYDCIVINGEPVDPDVYATARTHIERVDAEHNTRLSNFELLTLTALSIFEQARVDFVVLEVGMGGRLDATNIIPDEAVLLSALTAVDLDHQMFLGNTVEDIAREKAAIARKGRPFVLGSQRHAAVAGVVREVLEQIGADLVPSLQVVKRDWDDRIDGPPAPAFSLKSASDFKEPPPQAVKVHMPCFSRELHALLPLYGNHQLDNLGVALTAISLLLTHPSCARHALQDRMTPETVARGIQAVRWPGRLSFHTIPASPADRIPRPLVVLADGAHNPASSGTLGAYITHLLSLINGQDTPRTLTLTYILALSHSPPKTPLQTLAPILPPTLPLGSKLKVKVNVACVTFTPPEGMPWVKCVPPAEVREVVSARVFDADVWVAEEGESEQLVKALEWAARRDGDGEVEGLVIVAGSLYLVADLYRFLSRTRE</sequence>
<dbReference type="PROSITE" id="PS01011">
    <property type="entry name" value="FOLYLPOLYGLU_SYNT_1"/>
    <property type="match status" value="1"/>
</dbReference>
<dbReference type="GO" id="GO:0008841">
    <property type="term" value="F:dihydrofolate synthase activity"/>
    <property type="evidence" value="ECO:0007669"/>
    <property type="project" value="TreeGrafter"/>
</dbReference>
<proteinExistence type="inferred from homology"/>
<reference evidence="7" key="1">
    <citation type="submission" date="2022-07" db="EMBL/GenBank/DDBJ databases">
        <title>The genome of Lyophyllum shimeji provides insight into the initial evolution of ectomycorrhizal fungal genome.</title>
        <authorList>
            <person name="Kobayashi Y."/>
            <person name="Shibata T."/>
            <person name="Hirakawa H."/>
            <person name="Shigenobu S."/>
            <person name="Nishiyama T."/>
            <person name="Yamada A."/>
            <person name="Hasebe M."/>
            <person name="Kawaguchi M."/>
        </authorList>
    </citation>
    <scope>NUCLEOTIDE SEQUENCE</scope>
    <source>
        <strain evidence="7">AT787</strain>
    </source>
</reference>
<organism evidence="7 8">
    <name type="scientific">Lyophyllum shimeji</name>
    <name type="common">Hon-shimeji</name>
    <name type="synonym">Tricholoma shimeji</name>
    <dbReference type="NCBI Taxonomy" id="47721"/>
    <lineage>
        <taxon>Eukaryota</taxon>
        <taxon>Fungi</taxon>
        <taxon>Dikarya</taxon>
        <taxon>Basidiomycota</taxon>
        <taxon>Agaricomycotina</taxon>
        <taxon>Agaricomycetes</taxon>
        <taxon>Agaricomycetidae</taxon>
        <taxon>Agaricales</taxon>
        <taxon>Tricholomatineae</taxon>
        <taxon>Lyophyllaceae</taxon>
        <taxon>Lyophyllum</taxon>
    </lineage>
</organism>
<gene>
    <name evidence="7" type="primary">FOL3</name>
    <name evidence="7" type="ORF">LshimejAT787_1401430</name>
</gene>
<keyword evidence="6" id="KW-0460">Magnesium</keyword>
<dbReference type="GO" id="GO:0005739">
    <property type="term" value="C:mitochondrion"/>
    <property type="evidence" value="ECO:0007669"/>
    <property type="project" value="TreeGrafter"/>
</dbReference>
<keyword evidence="5" id="KW-0067">ATP-binding</keyword>
<evidence type="ECO:0000256" key="3">
    <source>
        <dbReference type="ARBA" id="ARBA00022723"/>
    </source>
</evidence>
<keyword evidence="2 7" id="KW-0436">Ligase</keyword>
<dbReference type="EMBL" id="BRPK01000014">
    <property type="protein sequence ID" value="GLB43631.1"/>
    <property type="molecule type" value="Genomic_DNA"/>
</dbReference>
<dbReference type="PANTHER" id="PTHR11136">
    <property type="entry name" value="FOLYLPOLYGLUTAMATE SYNTHASE-RELATED"/>
    <property type="match status" value="1"/>
</dbReference>
<dbReference type="InterPro" id="IPR036565">
    <property type="entry name" value="Mur-like_cat_sf"/>
</dbReference>
<dbReference type="GO" id="GO:0046872">
    <property type="term" value="F:metal ion binding"/>
    <property type="evidence" value="ECO:0007669"/>
    <property type="project" value="UniProtKB-KW"/>
</dbReference>
<keyword evidence="8" id="KW-1185">Reference proteome</keyword>
<evidence type="ECO:0000256" key="1">
    <source>
        <dbReference type="ARBA" id="ARBA00008276"/>
    </source>
</evidence>
<keyword evidence="4" id="KW-0547">Nucleotide-binding</keyword>
<evidence type="ECO:0000256" key="5">
    <source>
        <dbReference type="ARBA" id="ARBA00022840"/>
    </source>
</evidence>
<dbReference type="OrthoDB" id="5212574at2759"/>
<dbReference type="InterPro" id="IPR001645">
    <property type="entry name" value="Folylpolyglutamate_synth"/>
</dbReference>
<dbReference type="AlphaFoldDB" id="A0A9P3UUZ5"/>
<dbReference type="Gene3D" id="3.90.190.20">
    <property type="entry name" value="Mur ligase, C-terminal domain"/>
    <property type="match status" value="1"/>
</dbReference>
<dbReference type="Proteomes" id="UP001063166">
    <property type="component" value="Unassembled WGS sequence"/>
</dbReference>
<keyword evidence="3" id="KW-0479">Metal-binding</keyword>
<dbReference type="InterPro" id="IPR036615">
    <property type="entry name" value="Mur_ligase_C_dom_sf"/>
</dbReference>
<dbReference type="SUPFAM" id="SSF53244">
    <property type="entry name" value="MurD-like peptide ligases, peptide-binding domain"/>
    <property type="match status" value="1"/>
</dbReference>
<comment type="caution">
    <text evidence="7">The sequence shown here is derived from an EMBL/GenBank/DDBJ whole genome shotgun (WGS) entry which is preliminary data.</text>
</comment>
<evidence type="ECO:0000256" key="4">
    <source>
        <dbReference type="ARBA" id="ARBA00022741"/>
    </source>
</evidence>
<accession>A0A9P3UUZ5</accession>
<evidence type="ECO:0000256" key="2">
    <source>
        <dbReference type="ARBA" id="ARBA00022598"/>
    </source>
</evidence>
<dbReference type="GO" id="GO:0004326">
    <property type="term" value="F:tetrahydrofolylpolyglutamate synthase activity"/>
    <property type="evidence" value="ECO:0007669"/>
    <property type="project" value="InterPro"/>
</dbReference>
<dbReference type="Gene3D" id="3.40.1190.10">
    <property type="entry name" value="Mur-like, catalytic domain"/>
    <property type="match status" value="1"/>
</dbReference>
<dbReference type="GO" id="GO:0005829">
    <property type="term" value="C:cytosol"/>
    <property type="evidence" value="ECO:0007669"/>
    <property type="project" value="TreeGrafter"/>
</dbReference>